<feature type="transmembrane region" description="Helical" evidence="7">
    <location>
        <begin position="280"/>
        <end position="299"/>
    </location>
</feature>
<keyword evidence="10" id="KW-1185">Reference proteome</keyword>
<keyword evidence="4 7" id="KW-1133">Transmembrane helix</keyword>
<dbReference type="InterPro" id="IPR011701">
    <property type="entry name" value="MFS"/>
</dbReference>
<dbReference type="GO" id="GO:0005886">
    <property type="term" value="C:plasma membrane"/>
    <property type="evidence" value="ECO:0007669"/>
    <property type="project" value="UniProtKB-SubCell"/>
</dbReference>
<evidence type="ECO:0000313" key="9">
    <source>
        <dbReference type="EMBL" id="MBC2864973.1"/>
    </source>
</evidence>
<keyword evidence="3 7" id="KW-0812">Transmembrane</keyword>
<evidence type="ECO:0000256" key="1">
    <source>
        <dbReference type="ARBA" id="ARBA00004651"/>
    </source>
</evidence>
<name>A0A7X1I1T6_9ACTN</name>
<evidence type="ECO:0000256" key="2">
    <source>
        <dbReference type="ARBA" id="ARBA00022448"/>
    </source>
</evidence>
<reference evidence="9 10" key="1">
    <citation type="submission" date="2020-08" db="EMBL/GenBank/DDBJ databases">
        <title>Whole-Genome Sequence of French Clinical Streptomyces mexicanus Strain Q0842.</title>
        <authorList>
            <person name="Boxberger M."/>
            <person name="La Scola B."/>
        </authorList>
    </citation>
    <scope>NUCLEOTIDE SEQUENCE [LARGE SCALE GENOMIC DNA]</scope>
    <source>
        <strain evidence="9 10">Marseille-Q0842</strain>
    </source>
</reference>
<feature type="transmembrane region" description="Helical" evidence="7">
    <location>
        <begin position="24"/>
        <end position="51"/>
    </location>
</feature>
<keyword evidence="2" id="KW-0813">Transport</keyword>
<dbReference type="GO" id="GO:0046677">
    <property type="term" value="P:response to antibiotic"/>
    <property type="evidence" value="ECO:0007669"/>
    <property type="project" value="UniProtKB-KW"/>
</dbReference>
<dbReference type="EMBL" id="JACMHY010000002">
    <property type="protein sequence ID" value="MBC2864973.1"/>
    <property type="molecule type" value="Genomic_DNA"/>
</dbReference>
<dbReference type="Gene3D" id="1.20.1250.20">
    <property type="entry name" value="MFS general substrate transporter like domains"/>
    <property type="match status" value="2"/>
</dbReference>
<feature type="transmembrane region" description="Helical" evidence="7">
    <location>
        <begin position="454"/>
        <end position="475"/>
    </location>
</feature>
<protein>
    <submittedName>
        <fullName evidence="9">MFS transporter</fullName>
    </submittedName>
</protein>
<proteinExistence type="predicted"/>
<feature type="transmembrane region" description="Helical" evidence="7">
    <location>
        <begin position="319"/>
        <end position="344"/>
    </location>
</feature>
<evidence type="ECO:0000256" key="6">
    <source>
        <dbReference type="ARBA" id="ARBA00023251"/>
    </source>
</evidence>
<keyword evidence="5 7" id="KW-0472">Membrane</keyword>
<dbReference type="GO" id="GO:0022857">
    <property type="term" value="F:transmembrane transporter activity"/>
    <property type="evidence" value="ECO:0007669"/>
    <property type="project" value="InterPro"/>
</dbReference>
<organism evidence="9 10">
    <name type="scientific">Streptomyces mexicanus</name>
    <dbReference type="NCBI Taxonomy" id="178566"/>
    <lineage>
        <taxon>Bacteria</taxon>
        <taxon>Bacillati</taxon>
        <taxon>Actinomycetota</taxon>
        <taxon>Actinomycetes</taxon>
        <taxon>Kitasatosporales</taxon>
        <taxon>Streptomycetaceae</taxon>
        <taxon>Streptomyces</taxon>
    </lineage>
</organism>
<evidence type="ECO:0000256" key="4">
    <source>
        <dbReference type="ARBA" id="ARBA00022989"/>
    </source>
</evidence>
<dbReference type="InterPro" id="IPR020846">
    <property type="entry name" value="MFS_dom"/>
</dbReference>
<dbReference type="SUPFAM" id="SSF103473">
    <property type="entry name" value="MFS general substrate transporter"/>
    <property type="match status" value="1"/>
</dbReference>
<gene>
    <name evidence="9" type="ORF">H1R13_08155</name>
</gene>
<feature type="transmembrane region" description="Helical" evidence="7">
    <location>
        <begin position="241"/>
        <end position="259"/>
    </location>
</feature>
<dbReference type="Proteomes" id="UP000517694">
    <property type="component" value="Unassembled WGS sequence"/>
</dbReference>
<feature type="transmembrane region" description="Helical" evidence="7">
    <location>
        <begin position="377"/>
        <end position="400"/>
    </location>
</feature>
<dbReference type="AlphaFoldDB" id="A0A7X1I1T6"/>
<accession>A0A7X1I1T6</accession>
<feature type="transmembrane region" description="Helical" evidence="7">
    <location>
        <begin position="180"/>
        <end position="200"/>
    </location>
</feature>
<sequence length="490" mass="51863">MSEISVGLHQEDPHTAAPEERSTAYYMFVLVAVLLLSETMTFTAILFWNALPSMSALFTPAQLPWIVSVSLLVAAALQPLMGKLADIFGFRRLVLAVALTYVVGSLIGALTSSFPLIMVARVLQAPAIAIPGVIYSFFRGFFPKRMVPIAIGMSSTGIGVAGIAAPLISGALLAAFGYHAIFWFCLIYMGVFAPIVFFVVPGGPRNRHRVDVLGSVLLTAGAGLLLFGVSEGPELGWTSPTTLVLLVAAVLLLVAFAVVEYRVREPMMDMRLLSGPALRATLGVSLLVGATSGGWGYVIPQLLEAERTAGIDYGFGLSATQVGLVTLSSGIVGMLFGPLGGYLARRFSPRLVMLWCGSLAVMATVAMAFWHSRLWEYVVFGVLYGAFNGFYFAAGPNLVIEAVPARLTGVSTGMQAFTSAFAGSAMPIVATVILSANVLHTDSATHQVVYASRGYTYVFLTLAVAGMVGFVLTAFMRHGRRPATGGAAAH</sequence>
<keyword evidence="6" id="KW-0046">Antibiotic resistance</keyword>
<evidence type="ECO:0000256" key="3">
    <source>
        <dbReference type="ARBA" id="ARBA00022692"/>
    </source>
</evidence>
<feature type="transmembrane region" description="Helical" evidence="7">
    <location>
        <begin position="93"/>
        <end position="110"/>
    </location>
</feature>
<comment type="subcellular location">
    <subcellularLocation>
        <location evidence="1">Cell membrane</location>
        <topology evidence="1">Multi-pass membrane protein</topology>
    </subcellularLocation>
</comment>
<feature type="transmembrane region" description="Helical" evidence="7">
    <location>
        <begin position="412"/>
        <end position="434"/>
    </location>
</feature>
<feature type="domain" description="Major facilitator superfamily (MFS) profile" evidence="8">
    <location>
        <begin position="1"/>
        <end position="481"/>
    </location>
</feature>
<evidence type="ECO:0000256" key="5">
    <source>
        <dbReference type="ARBA" id="ARBA00023136"/>
    </source>
</evidence>
<dbReference type="Pfam" id="PF07690">
    <property type="entry name" value="MFS_1"/>
    <property type="match status" value="2"/>
</dbReference>
<feature type="transmembrane region" description="Helical" evidence="7">
    <location>
        <begin position="351"/>
        <end position="371"/>
    </location>
</feature>
<dbReference type="RefSeq" id="WP_159663501.1">
    <property type="nucleotide sequence ID" value="NZ_JACMHY010000002.1"/>
</dbReference>
<dbReference type="PANTHER" id="PTHR42718">
    <property type="entry name" value="MAJOR FACILITATOR SUPERFAMILY MULTIDRUG TRANSPORTER MFSC"/>
    <property type="match status" value="1"/>
</dbReference>
<dbReference type="InterPro" id="IPR036259">
    <property type="entry name" value="MFS_trans_sf"/>
</dbReference>
<dbReference type="OrthoDB" id="3390851at2"/>
<dbReference type="PROSITE" id="PS50850">
    <property type="entry name" value="MFS"/>
    <property type="match status" value="1"/>
</dbReference>
<feature type="transmembrane region" description="Helical" evidence="7">
    <location>
        <begin position="116"/>
        <end position="138"/>
    </location>
</feature>
<dbReference type="PANTHER" id="PTHR42718:SF9">
    <property type="entry name" value="MAJOR FACILITATOR SUPERFAMILY MULTIDRUG TRANSPORTER MFSC"/>
    <property type="match status" value="1"/>
</dbReference>
<evidence type="ECO:0000313" key="10">
    <source>
        <dbReference type="Proteomes" id="UP000517694"/>
    </source>
</evidence>
<evidence type="ECO:0000259" key="8">
    <source>
        <dbReference type="PROSITE" id="PS50850"/>
    </source>
</evidence>
<evidence type="ECO:0000256" key="7">
    <source>
        <dbReference type="SAM" id="Phobius"/>
    </source>
</evidence>
<comment type="caution">
    <text evidence="9">The sequence shown here is derived from an EMBL/GenBank/DDBJ whole genome shotgun (WGS) entry which is preliminary data.</text>
</comment>
<feature type="transmembrane region" description="Helical" evidence="7">
    <location>
        <begin position="150"/>
        <end position="174"/>
    </location>
</feature>
<feature type="transmembrane region" description="Helical" evidence="7">
    <location>
        <begin position="63"/>
        <end position="81"/>
    </location>
</feature>
<feature type="transmembrane region" description="Helical" evidence="7">
    <location>
        <begin position="212"/>
        <end position="229"/>
    </location>
</feature>